<feature type="transmembrane region" description="Helical" evidence="14">
    <location>
        <begin position="269"/>
        <end position="292"/>
    </location>
</feature>
<evidence type="ECO:0000256" key="6">
    <source>
        <dbReference type="ARBA" id="ARBA00022692"/>
    </source>
</evidence>
<evidence type="ECO:0000256" key="2">
    <source>
        <dbReference type="ARBA" id="ARBA00010621"/>
    </source>
</evidence>
<keyword evidence="14" id="KW-0573">Peptidoglycan synthesis</keyword>
<keyword evidence="8 14" id="KW-1133">Transmembrane helix</keyword>
<dbReference type="eggNOG" id="COG1968">
    <property type="taxonomic scope" value="Bacteria"/>
</dbReference>
<gene>
    <name evidence="16" type="primary">bacA</name>
    <name evidence="14" type="synonym">uppP</name>
    <name evidence="16" type="ordered locus">SGRA_3334</name>
</gene>
<evidence type="ECO:0000256" key="5">
    <source>
        <dbReference type="ARBA" id="ARBA00022475"/>
    </source>
</evidence>
<dbReference type="KEGG" id="sgn:SGRA_3334"/>
<proteinExistence type="inferred from homology"/>
<comment type="subcellular location">
    <subcellularLocation>
        <location evidence="14">Cell inner membrane</location>
        <topology evidence="14">Multi-pass membrane protein</topology>
    </subcellularLocation>
    <subcellularLocation>
        <location evidence="1">Cell membrane</location>
        <topology evidence="1">Multi-pass membrane protein</topology>
    </subcellularLocation>
</comment>
<keyword evidence="14" id="KW-0961">Cell wall biogenesis/degradation</keyword>
<reference evidence="16" key="1">
    <citation type="submission" date="2011-06" db="EMBL/GenBank/DDBJ databases">
        <authorList>
            <person name="Saw J.H.W."/>
            <person name="Kanbe M."/>
            <person name="Aizawa S.-I."/>
            <person name="Saito J.A."/>
            <person name="Young A."/>
            <person name="Hou S."/>
            <person name="Alam M."/>
        </authorList>
    </citation>
    <scope>NUCLEOTIDE SEQUENCE</scope>
    <source>
        <strain evidence="16">Lewin</strain>
    </source>
</reference>
<dbReference type="Proteomes" id="UP000007519">
    <property type="component" value="Chromosome"/>
</dbReference>
<evidence type="ECO:0000256" key="4">
    <source>
        <dbReference type="ARBA" id="ARBA00021581"/>
    </source>
</evidence>
<dbReference type="HAMAP" id="MF_01006">
    <property type="entry name" value="Undec_diphosphatase"/>
    <property type="match status" value="1"/>
</dbReference>
<dbReference type="GO" id="GO:0005886">
    <property type="term" value="C:plasma membrane"/>
    <property type="evidence" value="ECO:0007669"/>
    <property type="project" value="UniProtKB-SubCell"/>
</dbReference>
<dbReference type="STRING" id="984262.SGRA_3334"/>
<name>H6L125_SAPGL</name>
<evidence type="ECO:0000256" key="10">
    <source>
        <dbReference type="ARBA" id="ARBA00023251"/>
    </source>
</evidence>
<keyword evidence="17" id="KW-1185">Reference proteome</keyword>
<feature type="region of interest" description="Disordered" evidence="15">
    <location>
        <begin position="1"/>
        <end position="52"/>
    </location>
</feature>
<evidence type="ECO:0000256" key="9">
    <source>
        <dbReference type="ARBA" id="ARBA00023136"/>
    </source>
</evidence>
<dbReference type="HOGENOM" id="CLU_060296_1_2_10"/>
<dbReference type="GO" id="GO:0050380">
    <property type="term" value="F:undecaprenyl-diphosphatase activity"/>
    <property type="evidence" value="ECO:0007669"/>
    <property type="project" value="UniProtKB-UniRule"/>
</dbReference>
<sequence>MEKGAAKPQTQQKMRSIFCAGPSRPASPDTARPARRAGQPQKNKKENRSCQSGKKGMENYIYNIILGIVQGLTEYLPVSSSGHIELAKYFLGYTPKDSLTLSVVLHVATVISTLIVLWKEVARVLKGLFQFAWNEELQFSLKVVISMLPAAVVGLLFDEQIEQLFEGQIILVGLMLWLTGALLFLADRAKMTNKKVSYKDAFLIGLSQAVALLPGVSRSGSTISTSVLLKIDKEEAARFSFLMVIPLILGKLAKDLLSGDLELNTAESLPLLAGFFAALIVGVFACSWMLNLVKKGKLLYFSIYCFVVGGLAILAKLFLG</sequence>
<evidence type="ECO:0000256" key="13">
    <source>
        <dbReference type="ARBA" id="ARBA00047594"/>
    </source>
</evidence>
<evidence type="ECO:0000256" key="12">
    <source>
        <dbReference type="ARBA" id="ARBA00032932"/>
    </source>
</evidence>
<accession>H6L125</accession>
<dbReference type="GO" id="GO:0009252">
    <property type="term" value="P:peptidoglycan biosynthetic process"/>
    <property type="evidence" value="ECO:0007669"/>
    <property type="project" value="UniProtKB-KW"/>
</dbReference>
<dbReference type="InterPro" id="IPR003824">
    <property type="entry name" value="UppP"/>
</dbReference>
<evidence type="ECO:0000256" key="3">
    <source>
        <dbReference type="ARBA" id="ARBA00012374"/>
    </source>
</evidence>
<evidence type="ECO:0000256" key="14">
    <source>
        <dbReference type="HAMAP-Rule" id="MF_01006"/>
    </source>
</evidence>
<comment type="catalytic activity">
    <reaction evidence="13 14">
        <text>di-trans,octa-cis-undecaprenyl diphosphate + H2O = di-trans,octa-cis-undecaprenyl phosphate + phosphate + H(+)</text>
        <dbReference type="Rhea" id="RHEA:28094"/>
        <dbReference type="ChEBI" id="CHEBI:15377"/>
        <dbReference type="ChEBI" id="CHEBI:15378"/>
        <dbReference type="ChEBI" id="CHEBI:43474"/>
        <dbReference type="ChEBI" id="CHEBI:58405"/>
        <dbReference type="ChEBI" id="CHEBI:60392"/>
        <dbReference type="EC" id="3.6.1.27"/>
    </reaction>
</comment>
<keyword evidence="6 14" id="KW-0812">Transmembrane</keyword>
<comment type="miscellaneous">
    <text evidence="14">Bacitracin is thought to be involved in the inhibition of peptidoglycan synthesis by sequestering undecaprenyl diphosphate, thereby reducing the pool of lipid carrier available.</text>
</comment>
<evidence type="ECO:0000256" key="1">
    <source>
        <dbReference type="ARBA" id="ARBA00004651"/>
    </source>
</evidence>
<dbReference type="EC" id="3.6.1.27" evidence="3 14"/>
<evidence type="ECO:0000256" key="7">
    <source>
        <dbReference type="ARBA" id="ARBA00022801"/>
    </source>
</evidence>
<keyword evidence="10 14" id="KW-0046">Antibiotic resistance</keyword>
<dbReference type="EMBL" id="CP002831">
    <property type="protein sequence ID" value="AFC26061.1"/>
    <property type="molecule type" value="Genomic_DNA"/>
</dbReference>
<feature type="transmembrane region" description="Helical" evidence="14">
    <location>
        <begin position="236"/>
        <end position="257"/>
    </location>
</feature>
<dbReference type="Pfam" id="PF02673">
    <property type="entry name" value="BacA"/>
    <property type="match status" value="1"/>
</dbReference>
<feature type="transmembrane region" description="Helical" evidence="14">
    <location>
        <begin position="298"/>
        <end position="319"/>
    </location>
</feature>
<keyword evidence="14" id="KW-0997">Cell inner membrane</keyword>
<organism evidence="16 17">
    <name type="scientific">Saprospira grandis (strain Lewin)</name>
    <dbReference type="NCBI Taxonomy" id="984262"/>
    <lineage>
        <taxon>Bacteria</taxon>
        <taxon>Pseudomonadati</taxon>
        <taxon>Bacteroidota</taxon>
        <taxon>Saprospiria</taxon>
        <taxon>Saprospirales</taxon>
        <taxon>Saprospiraceae</taxon>
        <taxon>Saprospira</taxon>
    </lineage>
</organism>
<feature type="transmembrane region" description="Helical" evidence="14">
    <location>
        <begin position="169"/>
        <end position="186"/>
    </location>
</feature>
<comment type="function">
    <text evidence="14">Catalyzes the dephosphorylation of undecaprenyl diphosphate (UPP). Confers resistance to bacitracin.</text>
</comment>
<keyword evidence="9 14" id="KW-0472">Membrane</keyword>
<feature type="transmembrane region" description="Helical" evidence="14">
    <location>
        <begin position="98"/>
        <end position="118"/>
    </location>
</feature>
<dbReference type="GO" id="GO:0046677">
    <property type="term" value="P:response to antibiotic"/>
    <property type="evidence" value="ECO:0007669"/>
    <property type="project" value="UniProtKB-UniRule"/>
</dbReference>
<dbReference type="AlphaFoldDB" id="H6L125"/>
<evidence type="ECO:0000256" key="15">
    <source>
        <dbReference type="SAM" id="MobiDB-lite"/>
    </source>
</evidence>
<feature type="transmembrane region" description="Helical" evidence="14">
    <location>
        <begin position="139"/>
        <end position="157"/>
    </location>
</feature>
<evidence type="ECO:0000256" key="11">
    <source>
        <dbReference type="ARBA" id="ARBA00032707"/>
    </source>
</evidence>
<dbReference type="PANTHER" id="PTHR30622:SF2">
    <property type="entry name" value="UNDECAPRENYL-DIPHOSPHATASE"/>
    <property type="match status" value="1"/>
</dbReference>
<comment type="similarity">
    <text evidence="2 14">Belongs to the UppP family.</text>
</comment>
<dbReference type="GO" id="GO:0071555">
    <property type="term" value="P:cell wall organization"/>
    <property type="evidence" value="ECO:0007669"/>
    <property type="project" value="UniProtKB-KW"/>
</dbReference>
<keyword evidence="7 14" id="KW-0378">Hydrolase</keyword>
<evidence type="ECO:0000313" key="17">
    <source>
        <dbReference type="Proteomes" id="UP000007519"/>
    </source>
</evidence>
<protein>
    <recommendedName>
        <fullName evidence="4 14">Undecaprenyl-diphosphatase</fullName>
        <ecNumber evidence="3 14">3.6.1.27</ecNumber>
    </recommendedName>
    <alternativeName>
        <fullName evidence="12 14">Bacitracin resistance protein</fullName>
    </alternativeName>
    <alternativeName>
        <fullName evidence="11 14">Undecaprenyl pyrophosphate phosphatase</fullName>
    </alternativeName>
</protein>
<evidence type="ECO:0000313" key="16">
    <source>
        <dbReference type="EMBL" id="AFC26061.1"/>
    </source>
</evidence>
<dbReference type="GO" id="GO:0008360">
    <property type="term" value="P:regulation of cell shape"/>
    <property type="evidence" value="ECO:0007669"/>
    <property type="project" value="UniProtKB-KW"/>
</dbReference>
<evidence type="ECO:0000256" key="8">
    <source>
        <dbReference type="ARBA" id="ARBA00022989"/>
    </source>
</evidence>
<reference evidence="16" key="2">
    <citation type="journal article" date="2012" name="Stand. Genomic Sci.">
        <title>Complete genome sequencing and analysis of Saprospira grandis str. Lewin, a predatory marine bacterium.</title>
        <authorList>
            <person name="Saw J.H."/>
            <person name="Yuryev A."/>
            <person name="Kanbe M."/>
            <person name="Hou S."/>
            <person name="Young A.G."/>
            <person name="Aizawa S."/>
            <person name="Alam M."/>
        </authorList>
    </citation>
    <scope>NUCLEOTIDE SEQUENCE [LARGE SCALE GENOMIC DNA]</scope>
    <source>
        <strain evidence="16">Lewin</strain>
    </source>
</reference>
<feature type="transmembrane region" description="Helical" evidence="14">
    <location>
        <begin position="60"/>
        <end position="78"/>
    </location>
</feature>
<keyword evidence="5 14" id="KW-1003">Cell membrane</keyword>
<keyword evidence="14" id="KW-0133">Cell shape</keyword>
<dbReference type="PANTHER" id="PTHR30622">
    <property type="entry name" value="UNDECAPRENYL-DIPHOSPHATASE"/>
    <property type="match status" value="1"/>
</dbReference>